<proteinExistence type="predicted"/>
<dbReference type="STRING" id="198312.SAMN02745193_02467"/>
<accession>A0A1M7SW42</accession>
<evidence type="ECO:0000313" key="2">
    <source>
        <dbReference type="Proteomes" id="UP000184391"/>
    </source>
</evidence>
<sequence length="69" mass="7392">MVWNGGAVSEGQLRTQVAAASALGQQPVLRFEPDAFVSYDAAARTIALIKEEGATSFAFVGNEKYRTLD</sequence>
<dbReference type="EMBL" id="FRDF01000015">
    <property type="protein sequence ID" value="SHN62604.1"/>
    <property type="molecule type" value="Genomic_DNA"/>
</dbReference>
<evidence type="ECO:0000313" key="1">
    <source>
        <dbReference type="EMBL" id="SHN62604.1"/>
    </source>
</evidence>
<dbReference type="Proteomes" id="UP000184391">
    <property type="component" value="Unassembled WGS sequence"/>
</dbReference>
<reference evidence="2" key="1">
    <citation type="submission" date="2016-12" db="EMBL/GenBank/DDBJ databases">
        <authorList>
            <person name="Varghese N."/>
            <person name="Submissions S."/>
        </authorList>
    </citation>
    <scope>NUCLEOTIDE SEQUENCE [LARGE SCALE GENOMIC DNA]</scope>
    <source>
        <strain evidence="2">DSM 11032</strain>
    </source>
</reference>
<protein>
    <submittedName>
        <fullName evidence="1">Biopolymer transport protein ExbD</fullName>
    </submittedName>
</protein>
<keyword evidence="2" id="KW-1185">Reference proteome</keyword>
<dbReference type="OrthoDB" id="9798629at2"/>
<dbReference type="AlphaFoldDB" id="A0A1M7SW42"/>
<name>A0A1M7SW42_9SPHN</name>
<gene>
    <name evidence="1" type="ORF">SAMN02745193_02467</name>
</gene>
<organism evidence="1 2">
    <name type="scientific">Erythrobacter sanguineus</name>
    <dbReference type="NCBI Taxonomy" id="198312"/>
    <lineage>
        <taxon>Bacteria</taxon>
        <taxon>Pseudomonadati</taxon>
        <taxon>Pseudomonadota</taxon>
        <taxon>Alphaproteobacteria</taxon>
        <taxon>Sphingomonadales</taxon>
        <taxon>Erythrobacteraceae</taxon>
        <taxon>Erythrobacter/Porphyrobacter group</taxon>
        <taxon>Erythrobacter</taxon>
    </lineage>
</organism>